<evidence type="ECO:0008006" key="5">
    <source>
        <dbReference type="Google" id="ProtNLM"/>
    </source>
</evidence>
<feature type="compositionally biased region" description="Polar residues" evidence="2">
    <location>
        <begin position="1"/>
        <end position="19"/>
    </location>
</feature>
<feature type="coiled-coil region" evidence="1">
    <location>
        <begin position="480"/>
        <end position="538"/>
    </location>
</feature>
<comment type="caution">
    <text evidence="3">The sequence shown here is derived from an EMBL/GenBank/DDBJ whole genome shotgun (WGS) entry which is preliminary data.</text>
</comment>
<organism evidence="3 4">
    <name type="scientific">Carnegiea gigantea</name>
    <dbReference type="NCBI Taxonomy" id="171969"/>
    <lineage>
        <taxon>Eukaryota</taxon>
        <taxon>Viridiplantae</taxon>
        <taxon>Streptophyta</taxon>
        <taxon>Embryophyta</taxon>
        <taxon>Tracheophyta</taxon>
        <taxon>Spermatophyta</taxon>
        <taxon>Magnoliopsida</taxon>
        <taxon>eudicotyledons</taxon>
        <taxon>Gunneridae</taxon>
        <taxon>Pentapetalae</taxon>
        <taxon>Caryophyllales</taxon>
        <taxon>Cactineae</taxon>
        <taxon>Cactaceae</taxon>
        <taxon>Cactoideae</taxon>
        <taxon>Echinocereeae</taxon>
        <taxon>Carnegiea</taxon>
    </lineage>
</organism>
<reference evidence="3" key="1">
    <citation type="submission" date="2022-04" db="EMBL/GenBank/DDBJ databases">
        <title>Carnegiea gigantea Genome sequencing and assembly v2.</title>
        <authorList>
            <person name="Copetti D."/>
            <person name="Sanderson M.J."/>
            <person name="Burquez A."/>
            <person name="Wojciechowski M.F."/>
        </authorList>
    </citation>
    <scope>NUCLEOTIDE SEQUENCE</scope>
    <source>
        <strain evidence="3">SGP5-SGP5p</strain>
        <tissue evidence="3">Aerial part</tissue>
    </source>
</reference>
<dbReference type="PANTHER" id="PTHR33499">
    <property type="entry name" value="OS12G0282400 PROTEIN-RELATED"/>
    <property type="match status" value="1"/>
</dbReference>
<keyword evidence="1" id="KW-0175">Coiled coil</keyword>
<feature type="region of interest" description="Disordered" evidence="2">
    <location>
        <begin position="236"/>
        <end position="255"/>
    </location>
</feature>
<protein>
    <recommendedName>
        <fullName evidence="5">Transposase</fullName>
    </recommendedName>
</protein>
<dbReference type="PANTHER" id="PTHR33499:SF11">
    <property type="entry name" value="NO APICAL MERISTEM-ASSOCIATED C-TERMINAL DOMAIN-CONTAINING PROTEIN"/>
    <property type="match status" value="1"/>
</dbReference>
<gene>
    <name evidence="3" type="ORF">Cgig2_014446</name>
</gene>
<keyword evidence="4" id="KW-1185">Reference proteome</keyword>
<feature type="region of interest" description="Disordered" evidence="2">
    <location>
        <begin position="78"/>
        <end position="105"/>
    </location>
</feature>
<dbReference type="AlphaFoldDB" id="A0A9Q1K345"/>
<feature type="compositionally biased region" description="Polar residues" evidence="2">
    <location>
        <begin position="205"/>
        <end position="225"/>
    </location>
</feature>
<evidence type="ECO:0000256" key="1">
    <source>
        <dbReference type="SAM" id="Coils"/>
    </source>
</evidence>
<feature type="region of interest" description="Disordered" evidence="2">
    <location>
        <begin position="1"/>
        <end position="23"/>
    </location>
</feature>
<feature type="compositionally biased region" description="Basic and acidic residues" evidence="2">
    <location>
        <begin position="90"/>
        <end position="104"/>
    </location>
</feature>
<sequence length="593" mass="67900">MSNLRADSSTKKQTTLTNEYENERISRIRENKLKLQSLGIKRIATSLTSLVDDTNVKRAKEKQKSQMDNNVEYVPCCNDADEERNSSGNELREQESSTKPKGSEMKQTIAPMSMANFLLMSKKQQRAVVGDKALKQVAAAFKAVEIVMSNQQQLDKNITANHEETNEQLFAENIYGDTHGFLDEQEFSDDDYDHVNLEIDEADQESGTTQTVEAQNLSSGNQAGSNEERRPINLDQNLTSTNQGTGNNESELNTTGITKKTRGIVYCRKLTTLPPGEKLTVEFDNDGIPVGANGSSFSFFLGHQVRNRIVIPVQVSGWDEIKPEALEHLWSCVQGFFSFDSPELRKNAILRDVRALFRDRRHMLKHKYFDNPKLKTKADRMKNRPAYMLDVDWKYLVNLWSSPEFQKEKYGRECSRLDLMLKSRTRTSDKPVNIENLANNMHAKDKHGYLRAYGRGKSITDYFGVKPSCLDLAQDVMELKKRADASIMEAKKDLEAEQAKKEAEEARKEAETTRQEVDAKIEANNKMLEKKMKNMFEEFLRSSTHVNVLWQVLWLTKYVAMGTQVARSRFAMRLPVAHRSTLPQVFLWLQFFL</sequence>
<evidence type="ECO:0000256" key="2">
    <source>
        <dbReference type="SAM" id="MobiDB-lite"/>
    </source>
</evidence>
<evidence type="ECO:0000313" key="3">
    <source>
        <dbReference type="EMBL" id="KAJ8435527.1"/>
    </source>
</evidence>
<accession>A0A9Q1K345</accession>
<evidence type="ECO:0000313" key="4">
    <source>
        <dbReference type="Proteomes" id="UP001153076"/>
    </source>
</evidence>
<dbReference type="Proteomes" id="UP001153076">
    <property type="component" value="Unassembled WGS sequence"/>
</dbReference>
<dbReference type="OrthoDB" id="1913335at2759"/>
<name>A0A9Q1K345_9CARY</name>
<dbReference type="EMBL" id="JAKOGI010000407">
    <property type="protein sequence ID" value="KAJ8435527.1"/>
    <property type="molecule type" value="Genomic_DNA"/>
</dbReference>
<feature type="region of interest" description="Disordered" evidence="2">
    <location>
        <begin position="202"/>
        <end position="231"/>
    </location>
</feature>
<proteinExistence type="predicted"/>